<reference evidence="2" key="1">
    <citation type="journal article" date="2018" name="Virology">
        <title>A giant virus infecting green algae encodes key fermentation genes.</title>
        <authorList>
            <person name="Schvarcz C.R."/>
            <person name="Steward G.F."/>
        </authorList>
    </citation>
    <scope>NUCLEOTIDE SEQUENCE [LARGE SCALE GENOMIC DNA]</scope>
</reference>
<evidence type="ECO:0000313" key="3">
    <source>
        <dbReference type="Proteomes" id="UP000244773"/>
    </source>
</evidence>
<evidence type="ECO:0000256" key="1">
    <source>
        <dbReference type="SAM" id="Phobius"/>
    </source>
</evidence>
<evidence type="ECO:0000313" key="2">
    <source>
        <dbReference type="EMBL" id="AUF82117.1"/>
    </source>
</evidence>
<keyword evidence="1" id="KW-0812">Transmembrane</keyword>
<name>A0A2P0VMJ9_9VIRU</name>
<sequence length="118" mass="13157">MKYYMIALVTVLILGGIVISVWIIQNQLSGGTSYSSQPLSKEPTDSTYRNAIDGMVRKSIDCVSDDNQCNVLADEVRSYCAFASDNSWTKEQYEWLCHSGSKIAASVADVRDKIKHKQ</sequence>
<gene>
    <name evidence="2" type="ORF">TetV_025</name>
</gene>
<organism evidence="2">
    <name type="scientific">Tetraselmis virus 1</name>
    <dbReference type="NCBI Taxonomy" id="2060617"/>
    <lineage>
        <taxon>Viruses</taxon>
        <taxon>Varidnaviria</taxon>
        <taxon>Bamfordvirae</taxon>
        <taxon>Nucleocytoviricota</taxon>
        <taxon>Megaviricetes</taxon>
        <taxon>Imitervirales</taxon>
        <taxon>Allomimiviridae</taxon>
        <taxon>Oceanusvirus</taxon>
        <taxon>Oceanusvirus kaneohense</taxon>
    </lineage>
</organism>
<keyword evidence="1" id="KW-0472">Membrane</keyword>
<dbReference type="EMBL" id="KY322437">
    <property type="protein sequence ID" value="AUF82117.1"/>
    <property type="molecule type" value="Genomic_DNA"/>
</dbReference>
<feature type="transmembrane region" description="Helical" evidence="1">
    <location>
        <begin position="6"/>
        <end position="24"/>
    </location>
</feature>
<keyword evidence="3" id="KW-1185">Reference proteome</keyword>
<accession>A0A2P0VMJ9</accession>
<keyword evidence="1" id="KW-1133">Transmembrane helix</keyword>
<dbReference type="Proteomes" id="UP000244773">
    <property type="component" value="Segment"/>
</dbReference>
<proteinExistence type="predicted"/>
<protein>
    <submittedName>
        <fullName evidence="2">Uncharacterized protein</fullName>
    </submittedName>
</protein>